<evidence type="ECO:0000313" key="2">
    <source>
        <dbReference type="EMBL" id="KAF1761712.1"/>
    </source>
</evidence>
<feature type="compositionally biased region" description="Low complexity" evidence="1">
    <location>
        <begin position="58"/>
        <end position="75"/>
    </location>
</feature>
<evidence type="ECO:0000313" key="3">
    <source>
        <dbReference type="Proteomes" id="UP000483820"/>
    </source>
</evidence>
<feature type="compositionally biased region" description="Basic and acidic residues" evidence="1">
    <location>
        <begin position="94"/>
        <end position="114"/>
    </location>
</feature>
<feature type="region of interest" description="Disordered" evidence="1">
    <location>
        <begin position="36"/>
        <end position="136"/>
    </location>
</feature>
<reference evidence="2 3" key="1">
    <citation type="submission" date="2019-12" db="EMBL/GenBank/DDBJ databases">
        <title>Chromosome-level assembly of the Caenorhabditis remanei genome.</title>
        <authorList>
            <person name="Teterina A.A."/>
            <person name="Willis J.H."/>
            <person name="Phillips P.C."/>
        </authorList>
    </citation>
    <scope>NUCLEOTIDE SEQUENCE [LARGE SCALE GENOMIC DNA]</scope>
    <source>
        <strain evidence="2 3">PX506</strain>
        <tissue evidence="2">Whole organism</tissue>
    </source>
</reference>
<comment type="caution">
    <text evidence="2">The sequence shown here is derived from an EMBL/GenBank/DDBJ whole genome shotgun (WGS) entry which is preliminary data.</text>
</comment>
<dbReference type="GeneID" id="9807502"/>
<dbReference type="RefSeq" id="XP_003105965.2">
    <property type="nucleotide sequence ID" value="XM_003105917.2"/>
</dbReference>
<evidence type="ECO:0000256" key="1">
    <source>
        <dbReference type="SAM" id="MobiDB-lite"/>
    </source>
</evidence>
<dbReference type="KEGG" id="crq:GCK72_009968"/>
<gene>
    <name evidence="2" type="ORF">GCK72_009968</name>
</gene>
<dbReference type="Proteomes" id="UP000483820">
    <property type="component" value="Chromosome III"/>
</dbReference>
<protein>
    <submittedName>
        <fullName evidence="2">Uncharacterized protein</fullName>
    </submittedName>
</protein>
<name>A0A6A5H5J7_CAERE</name>
<organism evidence="2 3">
    <name type="scientific">Caenorhabditis remanei</name>
    <name type="common">Caenorhabditis vulgaris</name>
    <dbReference type="NCBI Taxonomy" id="31234"/>
    <lineage>
        <taxon>Eukaryota</taxon>
        <taxon>Metazoa</taxon>
        <taxon>Ecdysozoa</taxon>
        <taxon>Nematoda</taxon>
        <taxon>Chromadorea</taxon>
        <taxon>Rhabditida</taxon>
        <taxon>Rhabditina</taxon>
        <taxon>Rhabditomorpha</taxon>
        <taxon>Rhabditoidea</taxon>
        <taxon>Rhabditidae</taxon>
        <taxon>Peloderinae</taxon>
        <taxon>Caenorhabditis</taxon>
    </lineage>
</organism>
<proteinExistence type="predicted"/>
<sequence>MMCGIVALVQLFISSVITINLMILCKKKKTNQVLNQNINPEPVPIPYDSKTESNSAMSPSKGAATSATPAPKTTSLAVKPTSLMAPIAPPPEESQNKTIEKKGEVREKEKKMEKSLNSAFNDRLKEDQSAGVSELV</sequence>
<dbReference type="AlphaFoldDB" id="A0A6A5H5J7"/>
<dbReference type="EMBL" id="WUAV01000003">
    <property type="protein sequence ID" value="KAF1761712.1"/>
    <property type="molecule type" value="Genomic_DNA"/>
</dbReference>
<dbReference type="CTD" id="9807502"/>
<accession>A0A6A5H5J7</accession>